<sequence>MEGNDSPSSFLSDKSAKIFIASHRGLVGSAIYRRLKTLGFTDLIVASHSVLDLTRQSDIESFFLLVRLTNASFGFRAEVAVYICALDVWQGTQLLAIDVAVATGLLKRALTRDELTEKEKKALRRTLTDMALVVPIGILMLLTEKEFSRRRKRRLDLLRQLEKVKEMEIADNGCDEMTEAIISSSSNNPQ</sequence>
<dbReference type="Gene3D" id="3.40.50.720">
    <property type="entry name" value="NAD(P)-binding Rossmann-like Domain"/>
    <property type="match status" value="1"/>
</dbReference>
<dbReference type="Proteomes" id="UP000243459">
    <property type="component" value="Chromosome 10"/>
</dbReference>
<proteinExistence type="predicted"/>
<dbReference type="Gramene" id="ONK56005">
    <property type="protein sequence ID" value="ONK56005"/>
    <property type="gene ID" value="A4U43_C10F3160"/>
</dbReference>
<accession>A0A5P1E3I4</accession>
<organism evidence="1 2">
    <name type="scientific">Asparagus officinalis</name>
    <name type="common">Garden asparagus</name>
    <dbReference type="NCBI Taxonomy" id="4686"/>
    <lineage>
        <taxon>Eukaryota</taxon>
        <taxon>Viridiplantae</taxon>
        <taxon>Streptophyta</taxon>
        <taxon>Embryophyta</taxon>
        <taxon>Tracheophyta</taxon>
        <taxon>Spermatophyta</taxon>
        <taxon>Magnoliopsida</taxon>
        <taxon>Liliopsida</taxon>
        <taxon>Asparagales</taxon>
        <taxon>Asparagaceae</taxon>
        <taxon>Asparagoideae</taxon>
        <taxon>Asparagus</taxon>
    </lineage>
</organism>
<dbReference type="AlphaFoldDB" id="A0A5P1E3I4"/>
<keyword evidence="2" id="KW-1185">Reference proteome</keyword>
<evidence type="ECO:0000313" key="2">
    <source>
        <dbReference type="Proteomes" id="UP000243459"/>
    </source>
</evidence>
<evidence type="ECO:0000313" key="1">
    <source>
        <dbReference type="EMBL" id="ONK56005.1"/>
    </source>
</evidence>
<dbReference type="EMBL" id="CM007390">
    <property type="protein sequence ID" value="ONK56005.1"/>
    <property type="molecule type" value="Genomic_DNA"/>
</dbReference>
<protein>
    <submittedName>
        <fullName evidence="1">Uncharacterized protein</fullName>
    </submittedName>
</protein>
<reference evidence="2" key="1">
    <citation type="journal article" date="2017" name="Nat. Commun.">
        <title>The asparagus genome sheds light on the origin and evolution of a young Y chromosome.</title>
        <authorList>
            <person name="Harkess A."/>
            <person name="Zhou J."/>
            <person name="Xu C."/>
            <person name="Bowers J.E."/>
            <person name="Van der Hulst R."/>
            <person name="Ayyampalayam S."/>
            <person name="Mercati F."/>
            <person name="Riccardi P."/>
            <person name="McKain M.R."/>
            <person name="Kakrana A."/>
            <person name="Tang H."/>
            <person name="Ray J."/>
            <person name="Groenendijk J."/>
            <person name="Arikit S."/>
            <person name="Mathioni S.M."/>
            <person name="Nakano M."/>
            <person name="Shan H."/>
            <person name="Telgmann-Rauber A."/>
            <person name="Kanno A."/>
            <person name="Yue Z."/>
            <person name="Chen H."/>
            <person name="Li W."/>
            <person name="Chen Y."/>
            <person name="Xu X."/>
            <person name="Zhang Y."/>
            <person name="Luo S."/>
            <person name="Chen H."/>
            <person name="Gao J."/>
            <person name="Mao Z."/>
            <person name="Pires J.C."/>
            <person name="Luo M."/>
            <person name="Kudrna D."/>
            <person name="Wing R.A."/>
            <person name="Meyers B.C."/>
            <person name="Yi K."/>
            <person name="Kong H."/>
            <person name="Lavrijsen P."/>
            <person name="Sunseri F."/>
            <person name="Falavigna A."/>
            <person name="Ye Y."/>
            <person name="Leebens-Mack J.H."/>
            <person name="Chen G."/>
        </authorList>
    </citation>
    <scope>NUCLEOTIDE SEQUENCE [LARGE SCALE GENOMIC DNA]</scope>
    <source>
        <strain evidence="2">cv. DH0086</strain>
    </source>
</reference>
<name>A0A5P1E3I4_ASPOF</name>
<gene>
    <name evidence="1" type="ORF">A4U43_C10F3160</name>
</gene>